<keyword evidence="2" id="KW-0813">Transport</keyword>
<dbReference type="RefSeq" id="WP_256944833.1">
    <property type="nucleotide sequence ID" value="NZ_JANHNZ010000003.1"/>
</dbReference>
<comment type="similarity">
    <text evidence="1">Belongs to the V-ATPase V0D/AC39 subunit family.</text>
</comment>
<dbReference type="InterPro" id="IPR050873">
    <property type="entry name" value="V-ATPase_V0D/AC39_subunit"/>
</dbReference>
<evidence type="ECO:0000256" key="3">
    <source>
        <dbReference type="ARBA" id="ARBA00023065"/>
    </source>
</evidence>
<name>A0ABT1WMZ6_9LACT</name>
<dbReference type="Gene3D" id="1.20.1690.10">
    <property type="entry name" value="V-type ATP synthase subunit C domain"/>
    <property type="match status" value="2"/>
</dbReference>
<proteinExistence type="inferred from homology"/>
<gene>
    <name evidence="4" type="ORF">NPA36_04055</name>
</gene>
<dbReference type="InterPro" id="IPR035067">
    <property type="entry name" value="V-type_ATPase_csu/dsu"/>
</dbReference>
<evidence type="ECO:0000313" key="5">
    <source>
        <dbReference type="Proteomes" id="UP001059480"/>
    </source>
</evidence>
<comment type="caution">
    <text evidence="4">The sequence shown here is derived from an EMBL/GenBank/DDBJ whole genome shotgun (WGS) entry which is preliminary data.</text>
</comment>
<dbReference type="PANTHER" id="PTHR38682:SF1">
    <property type="entry name" value="V-TYPE ATP SYNTHASE SUBUNIT C"/>
    <property type="match status" value="1"/>
</dbReference>
<evidence type="ECO:0000313" key="4">
    <source>
        <dbReference type="EMBL" id="MCQ9209717.1"/>
    </source>
</evidence>
<keyword evidence="3" id="KW-0406">Ion transport</keyword>
<evidence type="ECO:0000256" key="1">
    <source>
        <dbReference type="ARBA" id="ARBA00006709"/>
    </source>
</evidence>
<accession>A0ABT1WMZ6</accession>
<dbReference type="InterPro" id="IPR044911">
    <property type="entry name" value="V-type_ATPase_csu/dsu_dom_3"/>
</dbReference>
<reference evidence="4" key="3">
    <citation type="journal article" date="2023" name="Microbiol. Resour. Announc.">
        <title>Draft Genome Sequence of Granulicatella sp. Strain S8, Isolated from a Marine Fish, Seriola quinqueradiata.</title>
        <authorList>
            <person name="Lee M."/>
            <person name="Farooq A."/>
            <person name="Jeong J.B."/>
            <person name="Jung M.Y."/>
        </authorList>
    </citation>
    <scope>NUCLEOTIDE SEQUENCE</scope>
    <source>
        <strain evidence="4">S8</strain>
    </source>
</reference>
<dbReference type="InterPro" id="IPR002843">
    <property type="entry name" value="ATPase_V0-cplx_csu/dsu"/>
</dbReference>
<reference evidence="4" key="1">
    <citation type="submission" date="2022-07" db="EMBL/GenBank/DDBJ databases">
        <authorList>
            <person name="Jung M.-Y."/>
            <person name="Lee M."/>
        </authorList>
    </citation>
    <scope>NUCLEOTIDE SEQUENCE</scope>
    <source>
        <strain evidence="4">S8</strain>
    </source>
</reference>
<evidence type="ECO:0000256" key="2">
    <source>
        <dbReference type="ARBA" id="ARBA00022448"/>
    </source>
</evidence>
<dbReference type="SUPFAM" id="SSF103486">
    <property type="entry name" value="V-type ATP synthase subunit C"/>
    <property type="match status" value="1"/>
</dbReference>
<protein>
    <submittedName>
        <fullName evidence="4">V-type ATPase subunit</fullName>
    </submittedName>
</protein>
<dbReference type="Gene3D" id="1.10.132.50">
    <property type="entry name" value="ATP synthase (C/AC39) subunit, domain 3"/>
    <property type="match status" value="1"/>
</dbReference>
<dbReference type="PANTHER" id="PTHR38682">
    <property type="entry name" value="V-TYPE ATP SYNTHASE SUBUNIT C"/>
    <property type="match status" value="1"/>
</dbReference>
<dbReference type="InterPro" id="IPR036079">
    <property type="entry name" value="ATPase_csu/dsu_sf"/>
</dbReference>
<organism evidence="4 5">
    <name type="scientific">Granulicatella seriolae</name>
    <dbReference type="NCBI Taxonomy" id="2967226"/>
    <lineage>
        <taxon>Bacteria</taxon>
        <taxon>Bacillati</taxon>
        <taxon>Bacillota</taxon>
        <taxon>Bacilli</taxon>
        <taxon>Lactobacillales</taxon>
        <taxon>Carnobacteriaceae</taxon>
        <taxon>Granulicatella</taxon>
    </lineage>
</organism>
<dbReference type="Pfam" id="PF01992">
    <property type="entry name" value="vATP-synt_AC39"/>
    <property type="match status" value="1"/>
</dbReference>
<sequence length="335" mass="38332">MNDLAYSGVNTTVRIMEGQLLKRDDFEAMLKAPSLASALDLLSKSAYDFNAEEVLQSKDFESFLMKGLQDAHQELIEIVPTKGLLEVFSTLYTYHNLKVLLKEKFSGKDFDSLLIDIGAYPLDTLRALVESAKNDNLPQVMVKAVSEAFEEFENFKRFETADIIMDTYYFRHLKYLDKLLDNPIVHQIITCTIDLENIATLIRGIKQKQSRSFMQTVLSSAGTASKTKMIDTSQNENWSQVLELFEALSIKDELAEILNHDTMDIEIIQLELLKDRTIYNLLKDATFEPFGPFPSLAYIHAKEMEVKNLRLLLVGKDNGFSEQQIRERMRPIYGS</sequence>
<keyword evidence="5" id="KW-1185">Reference proteome</keyword>
<dbReference type="Proteomes" id="UP001059480">
    <property type="component" value="Unassembled WGS sequence"/>
</dbReference>
<dbReference type="EMBL" id="JANHNZ010000003">
    <property type="protein sequence ID" value="MCQ9209717.1"/>
    <property type="molecule type" value="Genomic_DNA"/>
</dbReference>
<reference evidence="4" key="2">
    <citation type="journal article" date="2023" name="Curr. Microbiol.">
        <title>Granulicatella seriolae sp. nov., a Novel Facultative Anaerobe Isolated from Yellowtail Marine Fish.</title>
        <authorList>
            <person name="Lee M."/>
            <person name="Choi Y.J."/>
            <person name="Farooq A."/>
            <person name="Jeong J.B."/>
            <person name="Jung M.Y."/>
        </authorList>
    </citation>
    <scope>NUCLEOTIDE SEQUENCE</scope>
    <source>
        <strain evidence="4">S8</strain>
    </source>
</reference>